<name>A0A561DRU4_9BACI</name>
<protein>
    <submittedName>
        <fullName evidence="1">Putative YokU family protein</fullName>
    </submittedName>
</protein>
<keyword evidence="2" id="KW-1185">Reference proteome</keyword>
<dbReference type="RefSeq" id="WP_144562902.1">
    <property type="nucleotide sequence ID" value="NZ_VIVN01000002.1"/>
</dbReference>
<evidence type="ECO:0000313" key="1">
    <source>
        <dbReference type="EMBL" id="TWE06071.1"/>
    </source>
</evidence>
<proteinExistence type="predicted"/>
<dbReference type="NCBIfam" id="TIGR03831">
    <property type="entry name" value="YgiT_finger"/>
    <property type="match status" value="1"/>
</dbReference>
<evidence type="ECO:0000313" key="2">
    <source>
        <dbReference type="Proteomes" id="UP000319671"/>
    </source>
</evidence>
<dbReference type="Proteomes" id="UP000319671">
    <property type="component" value="Unassembled WGS sequence"/>
</dbReference>
<dbReference type="AlphaFoldDB" id="A0A561DRU4"/>
<sequence>MKMECEWCNSSNVNAVTDSVFWELPDGSRAIEIRETPTHSCGDCNMIYQSESLVKEIEDQLFLIDCKQIGKVITYEELMKIPRLLKRNYFDFSS</sequence>
<dbReference type="EMBL" id="VIVN01000002">
    <property type="protein sequence ID" value="TWE06071.1"/>
    <property type="molecule type" value="Genomic_DNA"/>
</dbReference>
<dbReference type="CDD" id="cd12870">
    <property type="entry name" value="MqsA"/>
    <property type="match status" value="1"/>
</dbReference>
<accession>A0A561DRU4</accession>
<dbReference type="Pfam" id="PF14122">
    <property type="entry name" value="YokU"/>
    <property type="match status" value="1"/>
</dbReference>
<dbReference type="InterPro" id="IPR022451">
    <property type="entry name" value="CHP03829_YokU"/>
</dbReference>
<dbReference type="NCBIfam" id="TIGR03829">
    <property type="entry name" value="YokU_near_AblA"/>
    <property type="match status" value="1"/>
</dbReference>
<reference evidence="1 2" key="1">
    <citation type="submission" date="2019-06" db="EMBL/GenBank/DDBJ databases">
        <title>Sorghum-associated microbial communities from plants grown in Nebraska, USA.</title>
        <authorList>
            <person name="Schachtman D."/>
        </authorList>
    </citation>
    <scope>NUCLEOTIDE SEQUENCE [LARGE SCALE GENOMIC DNA]</scope>
    <source>
        <strain evidence="1 2">2482</strain>
    </source>
</reference>
<gene>
    <name evidence="1" type="ORF">FB550_10289</name>
</gene>
<dbReference type="InterPro" id="IPR022453">
    <property type="entry name" value="Znf_MqsA-type"/>
</dbReference>
<organism evidence="1 2">
    <name type="scientific">Neobacillus bataviensis</name>
    <dbReference type="NCBI Taxonomy" id="220685"/>
    <lineage>
        <taxon>Bacteria</taxon>
        <taxon>Bacillati</taxon>
        <taxon>Bacillota</taxon>
        <taxon>Bacilli</taxon>
        <taxon>Bacillales</taxon>
        <taxon>Bacillaceae</taxon>
        <taxon>Neobacillus</taxon>
    </lineage>
</organism>
<comment type="caution">
    <text evidence="1">The sequence shown here is derived from an EMBL/GenBank/DDBJ whole genome shotgun (WGS) entry which is preliminary data.</text>
</comment>